<dbReference type="GO" id="GO:0006120">
    <property type="term" value="P:mitochondrial electron transport, NADH to ubiquinone"/>
    <property type="evidence" value="ECO:0007669"/>
    <property type="project" value="TreeGrafter"/>
</dbReference>
<reference evidence="21" key="1">
    <citation type="submission" date="2018-05" db="EMBL/GenBank/DDBJ databases">
        <title>Complete sequence and characterization of the mitochondrial genome of Achilidae,using next generation sequencing.</title>
        <authorList>
            <person name="Xu S."/>
        </authorList>
    </citation>
    <scope>NUCLEOTIDE SEQUENCE</scope>
</reference>
<dbReference type="PANTHER" id="PTHR46552">
    <property type="entry name" value="NADH-UBIQUINONE OXIDOREDUCTASE CHAIN 2"/>
    <property type="match status" value="1"/>
</dbReference>
<evidence type="ECO:0000256" key="14">
    <source>
        <dbReference type="ARBA" id="ARBA00023075"/>
    </source>
</evidence>
<dbReference type="Pfam" id="PF00361">
    <property type="entry name" value="Proton_antipo_M"/>
    <property type="match status" value="1"/>
</dbReference>
<keyword evidence="8 19" id="KW-0812">Transmembrane</keyword>
<comment type="catalytic activity">
    <reaction evidence="18">
        <text>a ubiquinone + NADH + 5 H(+)(in) = a ubiquinol + NAD(+) + 4 H(+)(out)</text>
        <dbReference type="Rhea" id="RHEA:29091"/>
        <dbReference type="Rhea" id="RHEA-COMP:9565"/>
        <dbReference type="Rhea" id="RHEA-COMP:9566"/>
        <dbReference type="ChEBI" id="CHEBI:15378"/>
        <dbReference type="ChEBI" id="CHEBI:16389"/>
        <dbReference type="ChEBI" id="CHEBI:17976"/>
        <dbReference type="ChEBI" id="CHEBI:57540"/>
        <dbReference type="ChEBI" id="CHEBI:57945"/>
        <dbReference type="EC" id="7.1.1.2"/>
    </reaction>
</comment>
<evidence type="ECO:0000256" key="2">
    <source>
        <dbReference type="ARBA" id="ARBA00004448"/>
    </source>
</evidence>
<gene>
    <name evidence="21" type="primary">nad2</name>
</gene>
<evidence type="ECO:0000256" key="13">
    <source>
        <dbReference type="ARBA" id="ARBA00023027"/>
    </source>
</evidence>
<evidence type="ECO:0000256" key="4">
    <source>
        <dbReference type="ARBA" id="ARBA00012944"/>
    </source>
</evidence>
<evidence type="ECO:0000256" key="6">
    <source>
        <dbReference type="ARBA" id="ARBA00022448"/>
    </source>
</evidence>
<evidence type="ECO:0000256" key="5">
    <source>
        <dbReference type="ARBA" id="ARBA00021008"/>
    </source>
</evidence>
<sequence length="321" mass="37336">MKMNMTNMMFLTIMMTSTIMVISSNNMLFSWTSMEINFISFLPILNKSKKISDQTMKYLIIQSLSSSLMLMAMMMNSTMNNKTECSMLLMASMMMKTGMMPLHLWMPSLMQMMSWENCMIFSTWQKVAPTILLSQMIQMKFMIPIFHLNLLISPITGVKQTSTKKMMAYSSISNSPWMIMATKMSKLQSIYFFSIYSMLMMTMTKSMKKNNMNFMNQLKHLNSSQKFLLMSTMLSISGMPPLMGFFPKWMIMQSMTLMSTQMTISLLLSSIISTFMYMKMIYPTMMEMYLNKKTKLMSKQNLIKVSLNLMGIPMTMILKMN</sequence>
<evidence type="ECO:0000256" key="10">
    <source>
        <dbReference type="ARBA" id="ARBA00022967"/>
    </source>
</evidence>
<keyword evidence="13" id="KW-0520">NAD</keyword>
<keyword evidence="16 19" id="KW-0472">Membrane</keyword>
<keyword evidence="9" id="KW-0999">Mitochondrion inner membrane</keyword>
<evidence type="ECO:0000256" key="19">
    <source>
        <dbReference type="SAM" id="Phobius"/>
    </source>
</evidence>
<dbReference type="InterPro" id="IPR001750">
    <property type="entry name" value="ND/Mrp_TM"/>
</dbReference>
<evidence type="ECO:0000256" key="11">
    <source>
        <dbReference type="ARBA" id="ARBA00022982"/>
    </source>
</evidence>
<evidence type="ECO:0000256" key="9">
    <source>
        <dbReference type="ARBA" id="ARBA00022792"/>
    </source>
</evidence>
<keyword evidence="6" id="KW-0813">Transport</keyword>
<feature type="transmembrane region" description="Helical" evidence="19">
    <location>
        <begin position="262"/>
        <end position="282"/>
    </location>
</feature>
<evidence type="ECO:0000256" key="8">
    <source>
        <dbReference type="ARBA" id="ARBA00022692"/>
    </source>
</evidence>
<proteinExistence type="inferred from homology"/>
<accession>A0A3S5XHN7</accession>
<name>A0A3S5XHN7_9HEMI</name>
<dbReference type="GO" id="GO:0005743">
    <property type="term" value="C:mitochondrial inner membrane"/>
    <property type="evidence" value="ECO:0007669"/>
    <property type="project" value="UniProtKB-SubCell"/>
</dbReference>
<keyword evidence="11" id="KW-0249">Electron transport</keyword>
<evidence type="ECO:0000256" key="15">
    <source>
        <dbReference type="ARBA" id="ARBA00023128"/>
    </source>
</evidence>
<evidence type="ECO:0000313" key="21">
    <source>
        <dbReference type="EMBL" id="AZZ89032.1"/>
    </source>
</evidence>
<dbReference type="AlphaFoldDB" id="A0A3S5XHN7"/>
<keyword evidence="12 19" id="KW-1133">Transmembrane helix</keyword>
<comment type="subcellular location">
    <subcellularLocation>
        <location evidence="2">Mitochondrion inner membrane</location>
        <topology evidence="2">Multi-pass membrane protein</topology>
    </subcellularLocation>
</comment>
<dbReference type="EC" id="7.1.1.2" evidence="4"/>
<evidence type="ECO:0000256" key="3">
    <source>
        <dbReference type="ARBA" id="ARBA00007012"/>
    </source>
</evidence>
<evidence type="ECO:0000256" key="17">
    <source>
        <dbReference type="ARBA" id="ARBA00031028"/>
    </source>
</evidence>
<keyword evidence="10" id="KW-1278">Translocase</keyword>
<keyword evidence="14" id="KW-0830">Ubiquinone</keyword>
<evidence type="ECO:0000259" key="20">
    <source>
        <dbReference type="Pfam" id="PF00361"/>
    </source>
</evidence>
<geneLocation type="mitochondrion" evidence="21"/>
<dbReference type="EMBL" id="MH324929">
    <property type="protein sequence ID" value="AZZ89032.1"/>
    <property type="molecule type" value="Genomic_DNA"/>
</dbReference>
<comment type="similarity">
    <text evidence="3">Belongs to the complex I subunit 2 family.</text>
</comment>
<evidence type="ECO:0000256" key="12">
    <source>
        <dbReference type="ARBA" id="ARBA00022989"/>
    </source>
</evidence>
<comment type="function">
    <text evidence="1">Core subunit of the mitochondrial membrane respiratory chain NADH dehydrogenase (Complex I) that is believed to belong to the minimal assembly required for catalysis. Complex I functions in the transfer of electrons from NADH to the respiratory chain. The immediate electron acceptor for the enzyme is believed to be ubiquinone.</text>
</comment>
<evidence type="ECO:0000256" key="1">
    <source>
        <dbReference type="ARBA" id="ARBA00003257"/>
    </source>
</evidence>
<dbReference type="GO" id="GO:0008137">
    <property type="term" value="F:NADH dehydrogenase (ubiquinone) activity"/>
    <property type="evidence" value="ECO:0007669"/>
    <property type="project" value="UniProtKB-EC"/>
</dbReference>
<dbReference type="PANTHER" id="PTHR46552:SF1">
    <property type="entry name" value="NADH-UBIQUINONE OXIDOREDUCTASE CHAIN 2"/>
    <property type="match status" value="1"/>
</dbReference>
<evidence type="ECO:0000256" key="18">
    <source>
        <dbReference type="ARBA" id="ARBA00049551"/>
    </source>
</evidence>
<dbReference type="InterPro" id="IPR050175">
    <property type="entry name" value="Complex_I_Subunit_2"/>
</dbReference>
<organism evidence="21">
    <name type="scientific">Achilidae gen. 1 sp. n. 1 SX-2018</name>
    <dbReference type="NCBI Taxonomy" id="2232070"/>
    <lineage>
        <taxon>Eukaryota</taxon>
        <taxon>Metazoa</taxon>
        <taxon>Ecdysozoa</taxon>
        <taxon>Arthropoda</taxon>
        <taxon>Hexapoda</taxon>
        <taxon>Insecta</taxon>
        <taxon>Pterygota</taxon>
        <taxon>Neoptera</taxon>
        <taxon>Paraneoptera</taxon>
        <taxon>Hemiptera</taxon>
        <taxon>Auchenorrhyncha</taxon>
        <taxon>Fulgoroidea</taxon>
        <taxon>Achilidae</taxon>
    </lineage>
</organism>
<evidence type="ECO:0000256" key="16">
    <source>
        <dbReference type="ARBA" id="ARBA00023136"/>
    </source>
</evidence>
<keyword evidence="15 21" id="KW-0496">Mitochondrion</keyword>
<evidence type="ECO:0000256" key="7">
    <source>
        <dbReference type="ARBA" id="ARBA00022660"/>
    </source>
</evidence>
<keyword evidence="7" id="KW-0679">Respiratory chain</keyword>
<feature type="domain" description="NADH:quinone oxidoreductase/Mrp antiporter transmembrane" evidence="20">
    <location>
        <begin position="24"/>
        <end position="272"/>
    </location>
</feature>
<protein>
    <recommendedName>
        <fullName evidence="5">NADH-ubiquinone oxidoreductase chain 2</fullName>
        <ecNumber evidence="4">7.1.1.2</ecNumber>
    </recommendedName>
    <alternativeName>
        <fullName evidence="17">NADH dehydrogenase subunit 2</fullName>
    </alternativeName>
</protein>